<keyword evidence="2" id="KW-1185">Reference proteome</keyword>
<sequence length="100" mass="11260">TTPTPELSCSTNSYDQKSYQKRNHRHYLNPEKKHKNLNPHKKRKNLKPVKTIKTITCTLTETVCTYLPCVDNGGLCKDTSECCFGLSGNRYCNSGTCVSS</sequence>
<comment type="caution">
    <text evidence="1">The sequence shown here is derived from an EMBL/GenBank/DDBJ whole genome shotgun (WGS) entry which is preliminary data.</text>
</comment>
<evidence type="ECO:0000313" key="2">
    <source>
        <dbReference type="Proteomes" id="UP000789702"/>
    </source>
</evidence>
<dbReference type="EMBL" id="CAJVPU010007881">
    <property type="protein sequence ID" value="CAG8577697.1"/>
    <property type="molecule type" value="Genomic_DNA"/>
</dbReference>
<protein>
    <submittedName>
        <fullName evidence="1">11770_t:CDS:1</fullName>
    </submittedName>
</protein>
<accession>A0ACA9MCR1</accession>
<name>A0ACA9MCR1_9GLOM</name>
<feature type="non-terminal residue" evidence="1">
    <location>
        <position position="1"/>
    </location>
</feature>
<reference evidence="1" key="1">
    <citation type="submission" date="2021-06" db="EMBL/GenBank/DDBJ databases">
        <authorList>
            <person name="Kallberg Y."/>
            <person name="Tangrot J."/>
            <person name="Rosling A."/>
        </authorList>
    </citation>
    <scope>NUCLEOTIDE SEQUENCE</scope>
    <source>
        <strain evidence="1">IL203A</strain>
    </source>
</reference>
<gene>
    <name evidence="1" type="ORF">DHETER_LOCUS6334</name>
</gene>
<dbReference type="Proteomes" id="UP000789702">
    <property type="component" value="Unassembled WGS sequence"/>
</dbReference>
<evidence type="ECO:0000313" key="1">
    <source>
        <dbReference type="EMBL" id="CAG8577697.1"/>
    </source>
</evidence>
<organism evidence="1 2">
    <name type="scientific">Dentiscutata heterogama</name>
    <dbReference type="NCBI Taxonomy" id="1316150"/>
    <lineage>
        <taxon>Eukaryota</taxon>
        <taxon>Fungi</taxon>
        <taxon>Fungi incertae sedis</taxon>
        <taxon>Mucoromycota</taxon>
        <taxon>Glomeromycotina</taxon>
        <taxon>Glomeromycetes</taxon>
        <taxon>Diversisporales</taxon>
        <taxon>Gigasporaceae</taxon>
        <taxon>Dentiscutata</taxon>
    </lineage>
</organism>
<proteinExistence type="predicted"/>